<keyword evidence="2" id="KW-1133">Transmembrane helix</keyword>
<comment type="caution">
    <text evidence="3">The sequence shown here is derived from an EMBL/GenBank/DDBJ whole genome shotgun (WGS) entry which is preliminary data.</text>
</comment>
<dbReference type="Proteomes" id="UP000708208">
    <property type="component" value="Unassembled WGS sequence"/>
</dbReference>
<gene>
    <name evidence="3" type="ORF">AFUS01_LOCUS26030</name>
</gene>
<evidence type="ECO:0000313" key="4">
    <source>
        <dbReference type="Proteomes" id="UP000708208"/>
    </source>
</evidence>
<feature type="transmembrane region" description="Helical" evidence="2">
    <location>
        <begin position="30"/>
        <end position="52"/>
    </location>
</feature>
<dbReference type="EMBL" id="CAJVCH010342255">
    <property type="protein sequence ID" value="CAG7815345.1"/>
    <property type="molecule type" value="Genomic_DNA"/>
</dbReference>
<feature type="region of interest" description="Disordered" evidence="1">
    <location>
        <begin position="96"/>
        <end position="119"/>
    </location>
</feature>
<evidence type="ECO:0000313" key="3">
    <source>
        <dbReference type="EMBL" id="CAG7815345.1"/>
    </source>
</evidence>
<accession>A0A8J2KIX8</accession>
<organism evidence="3 4">
    <name type="scientific">Allacma fusca</name>
    <dbReference type="NCBI Taxonomy" id="39272"/>
    <lineage>
        <taxon>Eukaryota</taxon>
        <taxon>Metazoa</taxon>
        <taxon>Ecdysozoa</taxon>
        <taxon>Arthropoda</taxon>
        <taxon>Hexapoda</taxon>
        <taxon>Collembola</taxon>
        <taxon>Symphypleona</taxon>
        <taxon>Sminthuridae</taxon>
        <taxon>Allacma</taxon>
    </lineage>
</organism>
<proteinExistence type="predicted"/>
<keyword evidence="2" id="KW-0812">Transmembrane</keyword>
<keyword evidence="2" id="KW-0472">Membrane</keyword>
<sequence length="119" mass="13132">YSKFLFDYRAAIGAFSAGYLVEEIGYPNTAALFGSILLGYGVMVLCYFLFCYKPPRRSNKRESGESFRRSVRLQSLTVSLSQPNIPAALAQELNAGKSKNEDDIKHSLSAPLNSVVTNN</sequence>
<keyword evidence="4" id="KW-1185">Reference proteome</keyword>
<reference evidence="3" key="1">
    <citation type="submission" date="2021-06" db="EMBL/GenBank/DDBJ databases">
        <authorList>
            <person name="Hodson N. C."/>
            <person name="Mongue J. A."/>
            <person name="Jaron S. K."/>
        </authorList>
    </citation>
    <scope>NUCLEOTIDE SEQUENCE</scope>
</reference>
<name>A0A8J2KIX8_9HEXA</name>
<dbReference type="AlphaFoldDB" id="A0A8J2KIX8"/>
<evidence type="ECO:0000256" key="1">
    <source>
        <dbReference type="SAM" id="MobiDB-lite"/>
    </source>
</evidence>
<evidence type="ECO:0000256" key="2">
    <source>
        <dbReference type="SAM" id="Phobius"/>
    </source>
</evidence>
<feature type="non-terminal residue" evidence="3">
    <location>
        <position position="1"/>
    </location>
</feature>
<feature type="compositionally biased region" description="Polar residues" evidence="1">
    <location>
        <begin position="110"/>
        <end position="119"/>
    </location>
</feature>
<protein>
    <submittedName>
        <fullName evidence="3">Uncharacterized protein</fullName>
    </submittedName>
</protein>